<organism evidence="1">
    <name type="scientific">Klebsiella pneumoniae</name>
    <dbReference type="NCBI Taxonomy" id="573"/>
    <lineage>
        <taxon>Bacteria</taxon>
        <taxon>Pseudomonadati</taxon>
        <taxon>Pseudomonadota</taxon>
        <taxon>Gammaproteobacteria</taxon>
        <taxon>Enterobacterales</taxon>
        <taxon>Enterobacteriaceae</taxon>
        <taxon>Klebsiella/Raoultella group</taxon>
        <taxon>Klebsiella</taxon>
        <taxon>Klebsiella pneumoniae complex</taxon>
    </lineage>
</organism>
<sequence>NKEITTLFRLLFGGKTATLISLEMNLKKSCQRIDPSITATIKKYKSNELKFLLPYTTKTSGWVTSFLDFTIAKLEQENADKIAENLRFLFPEIISIIEQASSSIDIGEFH</sequence>
<protein>
    <submittedName>
        <fullName evidence="1">Uncharacterized protein</fullName>
    </submittedName>
</protein>
<gene>
    <name evidence="1" type="ORF">ETH52_27850</name>
</gene>
<accession>A0A483VWC5</accession>
<dbReference type="AlphaFoldDB" id="A0A483VWC5"/>
<feature type="non-terminal residue" evidence="1">
    <location>
        <position position="1"/>
    </location>
</feature>
<dbReference type="EMBL" id="SDDM01000099">
    <property type="protein sequence ID" value="TCY89720.1"/>
    <property type="molecule type" value="Genomic_DNA"/>
</dbReference>
<name>A0A483VWC5_KLEPN</name>
<reference evidence="1" key="1">
    <citation type="submission" date="2019-01" db="EMBL/GenBank/DDBJ databases">
        <authorList>
            <person name="Lista F."/>
            <person name="Gentile B."/>
            <person name="Anselmo A."/>
            <person name="Fasciana T."/>
            <person name="Giammanco A."/>
        </authorList>
    </citation>
    <scope>NUCLEOTIDE SEQUENCE</scope>
    <source>
        <strain evidence="1">9R</strain>
    </source>
</reference>
<evidence type="ECO:0000313" key="1">
    <source>
        <dbReference type="EMBL" id="TCY89720.1"/>
    </source>
</evidence>
<dbReference type="RefSeq" id="WP_219405391.1">
    <property type="nucleotide sequence ID" value="NZ_JAREQQ010000153.1"/>
</dbReference>
<proteinExistence type="predicted"/>
<comment type="caution">
    <text evidence="1">The sequence shown here is derived from an EMBL/GenBank/DDBJ whole genome shotgun (WGS) entry which is preliminary data.</text>
</comment>